<evidence type="ECO:0000256" key="4">
    <source>
        <dbReference type="ARBA" id="ARBA00023136"/>
    </source>
</evidence>
<dbReference type="InterPro" id="IPR043461">
    <property type="entry name" value="LpxH-like"/>
</dbReference>
<dbReference type="AlphaFoldDB" id="A0A2T0WUI9"/>
<keyword evidence="8" id="KW-1185">Reference proteome</keyword>
<evidence type="ECO:0000256" key="3">
    <source>
        <dbReference type="ARBA" id="ARBA00022723"/>
    </source>
</evidence>
<dbReference type="GO" id="GO:0046872">
    <property type="term" value="F:metal ion binding"/>
    <property type="evidence" value="ECO:0007669"/>
    <property type="project" value="UniProtKB-KW"/>
</dbReference>
<dbReference type="Pfam" id="PF00149">
    <property type="entry name" value="Metallophos"/>
    <property type="match status" value="1"/>
</dbReference>
<dbReference type="InterPro" id="IPR029052">
    <property type="entry name" value="Metallo-depent_PP-like"/>
</dbReference>
<evidence type="ECO:0000256" key="5">
    <source>
        <dbReference type="ARBA" id="ARBA00023211"/>
    </source>
</evidence>
<dbReference type="CDD" id="cd07398">
    <property type="entry name" value="MPP_YbbF-LpxH"/>
    <property type="match status" value="1"/>
</dbReference>
<dbReference type="GO" id="GO:0009245">
    <property type="term" value="P:lipid A biosynthetic process"/>
    <property type="evidence" value="ECO:0007669"/>
    <property type="project" value="TreeGrafter"/>
</dbReference>
<dbReference type="PANTHER" id="PTHR34990">
    <property type="entry name" value="UDP-2,3-DIACYLGLUCOSAMINE HYDROLASE-RELATED"/>
    <property type="match status" value="1"/>
</dbReference>
<dbReference type="GO" id="GO:0008758">
    <property type="term" value="F:UDP-2,3-diacylglucosamine hydrolase activity"/>
    <property type="evidence" value="ECO:0007669"/>
    <property type="project" value="TreeGrafter"/>
</dbReference>
<keyword evidence="2" id="KW-0997">Cell inner membrane</keyword>
<keyword evidence="3" id="KW-0479">Metal-binding</keyword>
<proteinExistence type="predicted"/>
<keyword evidence="5" id="KW-0464">Manganese</keyword>
<dbReference type="SUPFAM" id="SSF56300">
    <property type="entry name" value="Metallo-dependent phosphatases"/>
    <property type="match status" value="1"/>
</dbReference>
<dbReference type="InterPro" id="IPR004843">
    <property type="entry name" value="Calcineurin-like_PHP"/>
</dbReference>
<gene>
    <name evidence="7" type="ORF">CLV74_105215</name>
</gene>
<name>A0A2T0WUI9_9RHOB</name>
<evidence type="ECO:0000256" key="1">
    <source>
        <dbReference type="ARBA" id="ARBA00022475"/>
    </source>
</evidence>
<dbReference type="RefSeq" id="WP_106264045.1">
    <property type="nucleotide sequence ID" value="NZ_PVTQ01000005.1"/>
</dbReference>
<accession>A0A2T0WUI9</accession>
<dbReference type="PANTHER" id="PTHR34990:SF2">
    <property type="entry name" value="BLL8164 PROTEIN"/>
    <property type="match status" value="1"/>
</dbReference>
<organism evidence="7 8">
    <name type="scientific">Donghicola tyrosinivorans</name>
    <dbReference type="NCBI Taxonomy" id="1652492"/>
    <lineage>
        <taxon>Bacteria</taxon>
        <taxon>Pseudomonadati</taxon>
        <taxon>Pseudomonadota</taxon>
        <taxon>Alphaproteobacteria</taxon>
        <taxon>Rhodobacterales</taxon>
        <taxon>Roseobacteraceae</taxon>
        <taxon>Donghicola</taxon>
    </lineage>
</organism>
<evidence type="ECO:0000313" key="8">
    <source>
        <dbReference type="Proteomes" id="UP000238392"/>
    </source>
</evidence>
<sequence length="275" mass="30851">MTPFVAVAPEQRIHCRSLFLSDIHLGARGARPDAVTRMLQMVEAETVYLVGDILDFWHGGQIHWSEDHDALLNALRQLLRRGRNLVYLPGNHDAPMRTGADAPKIGWHQVDEALHTTASGQQFLVIHGDQCDGRILRQHFMTRLGSRMDCLLRWLDAGWRDRFALPDSRRTPVEILLSSFNKMLCMGYTFERRALALAREKDADGVICGHSHRPVMRSHDGMLFANCGDWVDGMTALIEDTCGTLRLLDFTAVAEAARAERRAASSDTPLPEAIS</sequence>
<evidence type="ECO:0000259" key="6">
    <source>
        <dbReference type="Pfam" id="PF00149"/>
    </source>
</evidence>
<keyword evidence="4" id="KW-0472">Membrane</keyword>
<dbReference type="Gene3D" id="3.60.21.10">
    <property type="match status" value="1"/>
</dbReference>
<evidence type="ECO:0000313" key="7">
    <source>
        <dbReference type="EMBL" id="PRY90234.1"/>
    </source>
</evidence>
<evidence type="ECO:0000256" key="2">
    <source>
        <dbReference type="ARBA" id="ARBA00022519"/>
    </source>
</evidence>
<dbReference type="EMBL" id="PVTQ01000005">
    <property type="protein sequence ID" value="PRY90234.1"/>
    <property type="molecule type" value="Genomic_DNA"/>
</dbReference>
<dbReference type="GO" id="GO:0016020">
    <property type="term" value="C:membrane"/>
    <property type="evidence" value="ECO:0007669"/>
    <property type="project" value="GOC"/>
</dbReference>
<feature type="domain" description="Calcineurin-like phosphoesterase" evidence="6">
    <location>
        <begin position="18"/>
        <end position="214"/>
    </location>
</feature>
<dbReference type="OrthoDB" id="9802481at2"/>
<comment type="caution">
    <text evidence="7">The sequence shown here is derived from an EMBL/GenBank/DDBJ whole genome shotgun (WGS) entry which is preliminary data.</text>
</comment>
<reference evidence="7 8" key="1">
    <citation type="submission" date="2018-03" db="EMBL/GenBank/DDBJ databases">
        <title>Genomic Encyclopedia of Archaeal and Bacterial Type Strains, Phase II (KMG-II): from individual species to whole genera.</title>
        <authorList>
            <person name="Goeker M."/>
        </authorList>
    </citation>
    <scope>NUCLEOTIDE SEQUENCE [LARGE SCALE GENOMIC DNA]</scope>
    <source>
        <strain evidence="7 8">DSM 100212</strain>
    </source>
</reference>
<keyword evidence="1" id="KW-1003">Cell membrane</keyword>
<protein>
    <submittedName>
        <fullName evidence="7">UDP-2,3-diacylglucosamine pyrophosphatase LpxH</fullName>
    </submittedName>
</protein>
<dbReference type="Proteomes" id="UP000238392">
    <property type="component" value="Unassembled WGS sequence"/>
</dbReference>